<feature type="transmembrane region" description="Helical" evidence="8">
    <location>
        <begin position="168"/>
        <end position="194"/>
    </location>
</feature>
<feature type="transmembrane region" description="Helical" evidence="8">
    <location>
        <begin position="54"/>
        <end position="76"/>
    </location>
</feature>
<reference evidence="10 11" key="1">
    <citation type="submission" date="2019-08" db="EMBL/GenBank/DDBJ databases">
        <title>Bacillus genomes from the desert of Cuatro Cienegas, Coahuila.</title>
        <authorList>
            <person name="Olmedo-Alvarez G."/>
        </authorList>
    </citation>
    <scope>NUCLEOTIDE SEQUENCE [LARGE SCALE GENOMIC DNA]</scope>
    <source>
        <strain evidence="10 11">CH446_14T</strain>
    </source>
</reference>
<evidence type="ECO:0000259" key="9">
    <source>
        <dbReference type="Pfam" id="PF13303"/>
    </source>
</evidence>
<keyword evidence="4 10" id="KW-0762">Sugar transport</keyword>
<evidence type="ECO:0000256" key="4">
    <source>
        <dbReference type="ARBA" id="ARBA00022597"/>
    </source>
</evidence>
<evidence type="ECO:0000313" key="11">
    <source>
        <dbReference type="Proteomes" id="UP000322139"/>
    </source>
</evidence>
<evidence type="ECO:0000256" key="5">
    <source>
        <dbReference type="ARBA" id="ARBA00022692"/>
    </source>
</evidence>
<dbReference type="EMBL" id="VTER01000011">
    <property type="protein sequence ID" value="TYS45339.1"/>
    <property type="molecule type" value="Genomic_DNA"/>
</dbReference>
<dbReference type="PANTHER" id="PTHR40063">
    <property type="entry name" value="MEMBRANE PROTEIN-RELATED"/>
    <property type="match status" value="1"/>
</dbReference>
<name>A0A5D4R3L6_9BACI</name>
<feature type="transmembrane region" description="Helical" evidence="8">
    <location>
        <begin position="21"/>
        <end position="42"/>
    </location>
</feature>
<keyword evidence="2" id="KW-0813">Transport</keyword>
<evidence type="ECO:0000256" key="2">
    <source>
        <dbReference type="ARBA" id="ARBA00022448"/>
    </source>
</evidence>
<feature type="domain" description="Phosphotransferase system EIIC" evidence="9">
    <location>
        <begin position="20"/>
        <end position="335"/>
    </location>
</feature>
<evidence type="ECO:0000256" key="7">
    <source>
        <dbReference type="ARBA" id="ARBA00023136"/>
    </source>
</evidence>
<dbReference type="GO" id="GO:0005886">
    <property type="term" value="C:plasma membrane"/>
    <property type="evidence" value="ECO:0007669"/>
    <property type="project" value="UniProtKB-SubCell"/>
</dbReference>
<feature type="transmembrane region" description="Helical" evidence="8">
    <location>
        <begin position="251"/>
        <end position="271"/>
    </location>
</feature>
<organism evidence="10 11">
    <name type="scientific">Bacillus infantis</name>
    <dbReference type="NCBI Taxonomy" id="324767"/>
    <lineage>
        <taxon>Bacteria</taxon>
        <taxon>Bacillati</taxon>
        <taxon>Bacillota</taxon>
        <taxon>Bacilli</taxon>
        <taxon>Bacillales</taxon>
        <taxon>Bacillaceae</taxon>
        <taxon>Bacillus</taxon>
    </lineage>
</organism>
<comment type="caution">
    <text evidence="10">The sequence shown here is derived from an EMBL/GenBank/DDBJ whole genome shotgun (WGS) entry which is preliminary data.</text>
</comment>
<feature type="transmembrane region" description="Helical" evidence="8">
    <location>
        <begin position="83"/>
        <end position="111"/>
    </location>
</feature>
<sequence>MREFLKRKGVSLSARVYFIDALSSMALGLFSSLIIGLIIKTVGEQLPAGFGGSFFIEMGTLAMGLMGPAIGVAVAYGLNAPPLVLFAAVASGAAGAALGGPAGSFAAALISVEIGKLVSKETKIDIIVTPFVTILAGYGTAALIGPGISFLLKGLGSMIMWGTEQRPILMGIIVAVLMGLALTAPISSAAIALMLDLHGLAAGAATIGCAAQMVGFAVSSYRENKVGGLIAQGLGTSMLQVPNIIRNPLILLPPTIAGAVLAPLGTTLFVLENNAAGAGMGTAGLVGQIMTVTAMGFSSAVLLKIVMLHFVGPAAISLLLSEYMRKKGWIKHDDMLIQTGGKRNEKA</sequence>
<evidence type="ECO:0000313" key="10">
    <source>
        <dbReference type="EMBL" id="TYS45339.1"/>
    </source>
</evidence>
<feature type="transmembrane region" description="Helical" evidence="8">
    <location>
        <begin position="131"/>
        <end position="156"/>
    </location>
</feature>
<accession>A0A5D4R3L6</accession>
<keyword evidence="5 8" id="KW-0812">Transmembrane</keyword>
<feature type="transmembrane region" description="Helical" evidence="8">
    <location>
        <begin position="200"/>
        <end position="219"/>
    </location>
</feature>
<keyword evidence="3" id="KW-1003">Cell membrane</keyword>
<comment type="subcellular location">
    <subcellularLocation>
        <location evidence="1">Cell membrane</location>
        <topology evidence="1">Multi-pass membrane protein</topology>
    </subcellularLocation>
</comment>
<dbReference type="GO" id="GO:0009401">
    <property type="term" value="P:phosphoenolpyruvate-dependent sugar phosphotransferase system"/>
    <property type="evidence" value="ECO:0007669"/>
    <property type="project" value="InterPro"/>
</dbReference>
<feature type="transmembrane region" description="Helical" evidence="8">
    <location>
        <begin position="301"/>
        <end position="321"/>
    </location>
</feature>
<dbReference type="GO" id="GO:0008982">
    <property type="term" value="F:protein-N(PI)-phosphohistidine-sugar phosphotransferase activity"/>
    <property type="evidence" value="ECO:0007669"/>
    <property type="project" value="InterPro"/>
</dbReference>
<evidence type="ECO:0000256" key="3">
    <source>
        <dbReference type="ARBA" id="ARBA00022475"/>
    </source>
</evidence>
<evidence type="ECO:0000256" key="6">
    <source>
        <dbReference type="ARBA" id="ARBA00022989"/>
    </source>
</evidence>
<evidence type="ECO:0000256" key="8">
    <source>
        <dbReference type="SAM" id="Phobius"/>
    </source>
</evidence>
<dbReference type="RefSeq" id="WP_148976342.1">
    <property type="nucleotide sequence ID" value="NZ_VTER01000011.1"/>
</dbReference>
<protein>
    <submittedName>
        <fullName evidence="10">PTS sugar transporter subunit IIC</fullName>
    </submittedName>
</protein>
<dbReference type="PANTHER" id="PTHR40063:SF1">
    <property type="entry name" value="MEMBRANE PROTEIN"/>
    <property type="match status" value="1"/>
</dbReference>
<dbReference type="InterPro" id="IPR003352">
    <property type="entry name" value="PTS_EIIC"/>
</dbReference>
<proteinExistence type="predicted"/>
<evidence type="ECO:0000256" key="1">
    <source>
        <dbReference type="ARBA" id="ARBA00004651"/>
    </source>
</evidence>
<keyword evidence="7 8" id="KW-0472">Membrane</keyword>
<dbReference type="Proteomes" id="UP000322139">
    <property type="component" value="Unassembled WGS sequence"/>
</dbReference>
<keyword evidence="6 8" id="KW-1133">Transmembrane helix</keyword>
<dbReference type="Pfam" id="PF13303">
    <property type="entry name" value="PTS_EIIC_2"/>
    <property type="match status" value="1"/>
</dbReference>
<dbReference type="AlphaFoldDB" id="A0A5D4R3L6"/>
<gene>
    <name evidence="10" type="ORF">FZD51_19750</name>
</gene>